<keyword evidence="3" id="KW-1185">Reference proteome</keyword>
<dbReference type="EMBL" id="JBAMIC010004070">
    <property type="protein sequence ID" value="KAK7088476.1"/>
    <property type="molecule type" value="Genomic_DNA"/>
</dbReference>
<feature type="region of interest" description="Disordered" evidence="1">
    <location>
        <begin position="45"/>
        <end position="91"/>
    </location>
</feature>
<gene>
    <name evidence="2" type="ORF">V1264_022393</name>
</gene>
<feature type="region of interest" description="Disordered" evidence="1">
    <location>
        <begin position="116"/>
        <end position="154"/>
    </location>
</feature>
<sequence>MSVLGLPKTVESILTTIIGDHALISWKVTGEGDKPVVVLRFNSGQQDGEASTLPVGGWRRKPPSQIRRDQKRAEDRCATSRAGQTRTDNNMKEIATETNTRQEQDNKASDNIVDSGHTSPCGLFSATPEFTPPSQHDSTHSSVDTPRSARATDPPLATVRPREEHVNNPGVTMCLGASGWKTKDCWLNSAVRQSDDYTSTVRVWHTLKRKRLKEELTSDCSQVRIQIEAKSPNIPVHMSATGT</sequence>
<protein>
    <submittedName>
        <fullName evidence="2">Uncharacterized protein</fullName>
    </submittedName>
</protein>
<feature type="compositionally biased region" description="Polar residues" evidence="1">
    <location>
        <begin position="132"/>
        <end position="145"/>
    </location>
</feature>
<accession>A0AAN9AKE8</accession>
<dbReference type="Proteomes" id="UP001374579">
    <property type="component" value="Unassembled WGS sequence"/>
</dbReference>
<evidence type="ECO:0000313" key="3">
    <source>
        <dbReference type="Proteomes" id="UP001374579"/>
    </source>
</evidence>
<evidence type="ECO:0000256" key="1">
    <source>
        <dbReference type="SAM" id="MobiDB-lite"/>
    </source>
</evidence>
<proteinExistence type="predicted"/>
<comment type="caution">
    <text evidence="2">The sequence shown here is derived from an EMBL/GenBank/DDBJ whole genome shotgun (WGS) entry which is preliminary data.</text>
</comment>
<organism evidence="2 3">
    <name type="scientific">Littorina saxatilis</name>
    <dbReference type="NCBI Taxonomy" id="31220"/>
    <lineage>
        <taxon>Eukaryota</taxon>
        <taxon>Metazoa</taxon>
        <taxon>Spiralia</taxon>
        <taxon>Lophotrochozoa</taxon>
        <taxon>Mollusca</taxon>
        <taxon>Gastropoda</taxon>
        <taxon>Caenogastropoda</taxon>
        <taxon>Littorinimorpha</taxon>
        <taxon>Littorinoidea</taxon>
        <taxon>Littorinidae</taxon>
        <taxon>Littorina</taxon>
    </lineage>
</organism>
<name>A0AAN9AKE8_9CAEN</name>
<evidence type="ECO:0000313" key="2">
    <source>
        <dbReference type="EMBL" id="KAK7088476.1"/>
    </source>
</evidence>
<reference evidence="2 3" key="1">
    <citation type="submission" date="2024-02" db="EMBL/GenBank/DDBJ databases">
        <title>Chromosome-scale genome assembly of the rough periwinkle Littorina saxatilis.</title>
        <authorList>
            <person name="De Jode A."/>
            <person name="Faria R."/>
            <person name="Formenti G."/>
            <person name="Sims Y."/>
            <person name="Smith T.P."/>
            <person name="Tracey A."/>
            <person name="Wood J.M.D."/>
            <person name="Zagrodzka Z.B."/>
            <person name="Johannesson K."/>
            <person name="Butlin R.K."/>
            <person name="Leder E.H."/>
        </authorList>
    </citation>
    <scope>NUCLEOTIDE SEQUENCE [LARGE SCALE GENOMIC DNA]</scope>
    <source>
        <strain evidence="2">Snail1</strain>
        <tissue evidence="2">Muscle</tissue>
    </source>
</reference>
<dbReference type="AlphaFoldDB" id="A0AAN9AKE8"/>
<feature type="compositionally biased region" description="Basic and acidic residues" evidence="1">
    <location>
        <begin position="66"/>
        <end position="78"/>
    </location>
</feature>